<dbReference type="Proteomes" id="UP001234989">
    <property type="component" value="Chromosome 1"/>
</dbReference>
<dbReference type="GO" id="GO:0003676">
    <property type="term" value="F:nucleic acid binding"/>
    <property type="evidence" value="ECO:0007669"/>
    <property type="project" value="InterPro"/>
</dbReference>
<keyword evidence="3" id="KW-1185">Reference proteome</keyword>
<feature type="domain" description="Tf2-1-like SH3-like" evidence="1">
    <location>
        <begin position="165"/>
        <end position="218"/>
    </location>
</feature>
<evidence type="ECO:0000259" key="1">
    <source>
        <dbReference type="Pfam" id="PF24626"/>
    </source>
</evidence>
<organism evidence="2 3">
    <name type="scientific">Solanum verrucosum</name>
    <dbReference type="NCBI Taxonomy" id="315347"/>
    <lineage>
        <taxon>Eukaryota</taxon>
        <taxon>Viridiplantae</taxon>
        <taxon>Streptophyta</taxon>
        <taxon>Embryophyta</taxon>
        <taxon>Tracheophyta</taxon>
        <taxon>Spermatophyta</taxon>
        <taxon>Magnoliopsida</taxon>
        <taxon>eudicotyledons</taxon>
        <taxon>Gunneridae</taxon>
        <taxon>Pentapetalae</taxon>
        <taxon>asterids</taxon>
        <taxon>lamiids</taxon>
        <taxon>Solanales</taxon>
        <taxon>Solanaceae</taxon>
        <taxon>Solanoideae</taxon>
        <taxon>Solaneae</taxon>
        <taxon>Solanum</taxon>
    </lineage>
</organism>
<accession>A0AAF0PUC3</accession>
<evidence type="ECO:0000313" key="2">
    <source>
        <dbReference type="EMBL" id="WMV08876.1"/>
    </source>
</evidence>
<dbReference type="InterPro" id="IPR012337">
    <property type="entry name" value="RNaseH-like_sf"/>
</dbReference>
<dbReference type="InterPro" id="IPR036397">
    <property type="entry name" value="RNaseH_sf"/>
</dbReference>
<protein>
    <recommendedName>
        <fullName evidence="1">Tf2-1-like SH3-like domain-containing protein</fullName>
    </recommendedName>
</protein>
<dbReference type="Gene3D" id="3.30.420.10">
    <property type="entry name" value="Ribonuclease H-like superfamily/Ribonuclease H"/>
    <property type="match status" value="2"/>
</dbReference>
<gene>
    <name evidence="2" type="ORF">MTR67_002261</name>
</gene>
<dbReference type="EMBL" id="CP133612">
    <property type="protein sequence ID" value="WMV08876.1"/>
    <property type="molecule type" value="Genomic_DNA"/>
</dbReference>
<dbReference type="AlphaFoldDB" id="A0AAF0PUC3"/>
<dbReference type="SUPFAM" id="SSF53098">
    <property type="entry name" value="Ribonuclease H-like"/>
    <property type="match status" value="1"/>
</dbReference>
<dbReference type="PANTHER" id="PTHR45835">
    <property type="entry name" value="YALI0A06105P"/>
    <property type="match status" value="1"/>
</dbReference>
<dbReference type="InterPro" id="IPR056924">
    <property type="entry name" value="SH3_Tf2-1"/>
</dbReference>
<evidence type="ECO:0000313" key="3">
    <source>
        <dbReference type="Proteomes" id="UP001234989"/>
    </source>
</evidence>
<dbReference type="PANTHER" id="PTHR45835:SF91">
    <property type="entry name" value="RETROTRANSPOSON, TY3-GYPSY SUBCLASS-LIKE PROTEIN"/>
    <property type="match status" value="1"/>
</dbReference>
<name>A0AAF0PUC3_SOLVR</name>
<proteinExistence type="predicted"/>
<sequence length="273" mass="31494">MKKDIAKFVARCSNCQQVKAEHQGPGGLTQDINIPTWKWEWVNMDFVVGLPRTRRRHDSIWVIVDRFTKSTHFLPTDGQAEHTIQTLEDMLRACIIDFKGNWDDHLPLIEFSYNNSYHSSIAMAPFEALYGRRCRSPVGWFEVGEFALLGPEVVYEATEKISPMKRVKRFGKKGKLSPRYVGPYEILKHVEKVAYELKLPIELAPIYPVFHISMLKKCIGDPVSILPLEGLGVDENLSYEEVPIEILYREVKKLRNKEVASVKVLWRNHLVEG</sequence>
<reference evidence="2" key="1">
    <citation type="submission" date="2023-08" db="EMBL/GenBank/DDBJ databases">
        <title>A de novo genome assembly of Solanum verrucosum Schlechtendal, a Mexican diploid species geographically isolated from the other diploid A-genome species in potato relatives.</title>
        <authorList>
            <person name="Hosaka K."/>
        </authorList>
    </citation>
    <scope>NUCLEOTIDE SEQUENCE</scope>
    <source>
        <tissue evidence="2">Young leaves</tissue>
    </source>
</reference>
<dbReference type="Pfam" id="PF24626">
    <property type="entry name" value="SH3_Tf2-1"/>
    <property type="match status" value="1"/>
</dbReference>